<accession>A0ABT8K136</accession>
<sequence length="912" mass="95604">MTTAPAAPAPAGTGATKPTAQPSEGAAATANQAPAQDKVTSFVPDLNWNPLDDPDSNARYGEHFAQPVTPLKTASPLNIDGSAGTAAIGPRSGDFKVTLVTVQLAGKTKADTDAINMTAARNSITKTSAYWNTASAGQISMTKVNEYRHVSAARITDSYGTIMATVTKELNWQYRPYEALVIFVPHADLNYNGSWGILGGGFTDSDTSGRIIMPYPSALTNNVVTHEFGHVLGLHHANSLACTNGRSDVPRSGGSWADPACWSSEYGDTSDLMGFAQVSSPRINAFLWEYGGFGTAGDVQNVGKLTDSRQVILRPWAGTSSNRAAKFTDPVSGEVYYLELRAPVGDDAQTAVNGNRGVKITKQDILGWSGNASIVLTPNSGISGWGNTSLAWQAGQTFTTHSGTKIRIDYVNNTDARVTIDPVQSVAGVAGPLVTAAAKQTPDIGNPTSSLVCGISEGGCYQNYQYGQVHWTKATGAHATQGAVNSAWGKSGWEKGTLGYPVTDLTCGLKNSGCVQSFQKGNIYWTPLTGAALTLGAIDGTWSSLGRENSKLGYPTANEACGLVDGGCYQNFQGGQIHWSAASGASATWGAFGRAWGQTGWEKGSLGYPTDNEVCGLVNGGCYQNFQGGKMHRSSATGAYITSGTISAAWGASGWEQGRLGYPTSNAICGLVNGGCLQTFQKGNIYTSPASGTAITAGAIDSTWSALSREKGKLGYPTTNEVCGLTNGGCYQNFQGGQIHWSPTTGANPTYGTIGAAWRATGWETGTLGYPTSGEICALTNGGCYQNFQKGQIHWSPTTGAYATRGVINSAWGKTRWEAGTLGYPTSNQACGLVNGGCYQNFQGGQIHWSPTTGAHPTSGAIGAAWRATGWEKGTLGYPTTNETCSTTTKTCTQKFQKGQLTWTPTRGVTRS</sequence>
<dbReference type="SUPFAM" id="SSF55486">
    <property type="entry name" value="Metalloproteases ('zincins'), catalytic domain"/>
    <property type="match status" value="1"/>
</dbReference>
<dbReference type="RefSeq" id="WP_301226742.1">
    <property type="nucleotide sequence ID" value="NZ_JAROCG010000001.1"/>
</dbReference>
<feature type="region of interest" description="Disordered" evidence="1">
    <location>
        <begin position="1"/>
        <end position="54"/>
    </location>
</feature>
<organism evidence="2 3">
    <name type="scientific">Arthrobacter burdickii</name>
    <dbReference type="NCBI Taxonomy" id="3035920"/>
    <lineage>
        <taxon>Bacteria</taxon>
        <taxon>Bacillati</taxon>
        <taxon>Actinomycetota</taxon>
        <taxon>Actinomycetes</taxon>
        <taxon>Micrococcales</taxon>
        <taxon>Micrococcaceae</taxon>
        <taxon>Arthrobacter</taxon>
    </lineage>
</organism>
<dbReference type="Proteomes" id="UP001174209">
    <property type="component" value="Unassembled WGS sequence"/>
</dbReference>
<name>A0ABT8K136_9MICC</name>
<dbReference type="Pfam" id="PF08310">
    <property type="entry name" value="LGFP"/>
    <property type="match status" value="9"/>
</dbReference>
<evidence type="ECO:0000313" key="2">
    <source>
        <dbReference type="EMBL" id="MDN4611059.1"/>
    </source>
</evidence>
<gene>
    <name evidence="2" type="ORF">P5G52_09265</name>
</gene>
<dbReference type="InterPro" id="IPR013207">
    <property type="entry name" value="LGFP"/>
</dbReference>
<protein>
    <recommendedName>
        <fullName evidence="4">LGFP repeat-containing protein</fullName>
    </recommendedName>
</protein>
<dbReference type="EMBL" id="JAROCG010000001">
    <property type="protein sequence ID" value="MDN4611059.1"/>
    <property type="molecule type" value="Genomic_DNA"/>
</dbReference>
<dbReference type="Gene3D" id="3.40.390.10">
    <property type="entry name" value="Collagenase (Catalytic Domain)"/>
    <property type="match status" value="1"/>
</dbReference>
<feature type="compositionally biased region" description="Low complexity" evidence="1">
    <location>
        <begin position="1"/>
        <end position="35"/>
    </location>
</feature>
<proteinExistence type="predicted"/>
<evidence type="ECO:0000313" key="3">
    <source>
        <dbReference type="Proteomes" id="UP001174209"/>
    </source>
</evidence>
<evidence type="ECO:0000256" key="1">
    <source>
        <dbReference type="SAM" id="MobiDB-lite"/>
    </source>
</evidence>
<dbReference type="InterPro" id="IPR024079">
    <property type="entry name" value="MetalloPept_cat_dom_sf"/>
</dbReference>
<keyword evidence="3" id="KW-1185">Reference proteome</keyword>
<comment type="caution">
    <text evidence="2">The sequence shown here is derived from an EMBL/GenBank/DDBJ whole genome shotgun (WGS) entry which is preliminary data.</text>
</comment>
<evidence type="ECO:0008006" key="4">
    <source>
        <dbReference type="Google" id="ProtNLM"/>
    </source>
</evidence>
<reference evidence="2" key="1">
    <citation type="submission" date="2023-06" db="EMBL/GenBank/DDBJ databases">
        <title>MT1 and MT2 Draft Genomes of Novel Species.</title>
        <authorList>
            <person name="Venkateswaran K."/>
        </authorList>
    </citation>
    <scope>NUCLEOTIDE SEQUENCE</scope>
    <source>
        <strain evidence="2">IIF3SC-B10</strain>
    </source>
</reference>